<dbReference type="EMBL" id="BAAFGK010000001">
    <property type="protein sequence ID" value="GAB0055851.1"/>
    <property type="molecule type" value="Genomic_DNA"/>
</dbReference>
<feature type="signal peptide" evidence="1">
    <location>
        <begin position="1"/>
        <end position="21"/>
    </location>
</feature>
<dbReference type="InterPro" id="IPR033399">
    <property type="entry name" value="TP_0789-like"/>
</dbReference>
<dbReference type="Pfam" id="PF17131">
    <property type="entry name" value="LolA_like"/>
    <property type="match status" value="1"/>
</dbReference>
<reference evidence="3 4" key="1">
    <citation type="submission" date="2024-09" db="EMBL/GenBank/DDBJ databases">
        <title>Draft genome sequence of Candidatus Magnetaquicoccaceae bacterium FCR-1.</title>
        <authorList>
            <person name="Shimoshige H."/>
            <person name="Shimamura S."/>
            <person name="Taoka A."/>
            <person name="Kobayashi H."/>
            <person name="Maekawa T."/>
        </authorList>
    </citation>
    <scope>NUCLEOTIDE SEQUENCE [LARGE SCALE GENOMIC DNA]</scope>
    <source>
        <strain evidence="3 4">FCR-1</strain>
    </source>
</reference>
<evidence type="ECO:0000259" key="2">
    <source>
        <dbReference type="Pfam" id="PF17131"/>
    </source>
</evidence>
<dbReference type="Proteomes" id="UP001628193">
    <property type="component" value="Unassembled WGS sequence"/>
</dbReference>
<dbReference type="CDD" id="cd16329">
    <property type="entry name" value="LolA_like"/>
    <property type="match status" value="1"/>
</dbReference>
<protein>
    <recommendedName>
        <fullName evidence="2">Uncharacterized protein TP-0789 domain-containing protein</fullName>
    </recommendedName>
</protein>
<feature type="domain" description="Uncharacterized protein TP-0789" evidence="2">
    <location>
        <begin position="99"/>
        <end position="191"/>
    </location>
</feature>
<evidence type="ECO:0000256" key="1">
    <source>
        <dbReference type="SAM" id="SignalP"/>
    </source>
</evidence>
<keyword evidence="4" id="KW-1185">Reference proteome</keyword>
<organism evidence="3 4">
    <name type="scientific">Candidatus Magnetaquiglobus chichijimensis</name>
    <dbReference type="NCBI Taxonomy" id="3141448"/>
    <lineage>
        <taxon>Bacteria</taxon>
        <taxon>Pseudomonadati</taxon>
        <taxon>Pseudomonadota</taxon>
        <taxon>Magnetococcia</taxon>
        <taxon>Magnetococcales</taxon>
        <taxon>Candidatus Magnetaquicoccaceae</taxon>
        <taxon>Candidatus Magnetaquiglobus</taxon>
    </lineage>
</organism>
<proteinExistence type="predicted"/>
<name>A0ABQ0C4Q6_9PROT</name>
<gene>
    <name evidence="3" type="ORF">SIID45300_00149</name>
</gene>
<dbReference type="RefSeq" id="WP_420903563.1">
    <property type="nucleotide sequence ID" value="NZ_BAAFGK010000001.1"/>
</dbReference>
<keyword evidence="1" id="KW-0732">Signal</keyword>
<evidence type="ECO:0000313" key="4">
    <source>
        <dbReference type="Proteomes" id="UP001628193"/>
    </source>
</evidence>
<dbReference type="Gene3D" id="2.50.20.10">
    <property type="entry name" value="Lipoprotein localisation LolA/LolB/LppX"/>
    <property type="match status" value="1"/>
</dbReference>
<sequence length="315" mass="36215">MNIKIFLLAGSLLLASQSAHAENVPRNLPYPKGTPNAEEVAKQVYYVNHFYAVKNFSIEKGQNGSITVIASRGMGEEPMINTVERYLNNEYSDGETKAKDLAIFRSGKLNGTGMLIVDFVDDAKSQAYSIWLPALRKIRRFAQPAFDDAWGGTDFTFEDVTLRKPHHETHELLGKESFNDCLMAMELTPAQAKGNLANLHKPACNHKGREVYKLKSTTQFKNWWYDYRISYVDTQSFADYRTEFFKENKKIKVIDRDWAPMGLSDLRALKWRYWYGRNFVTNHETMASIPDDVAQWNTAKEEGLWSEQTLSKINR</sequence>
<feature type="chain" id="PRO_5046689747" description="Uncharacterized protein TP-0789 domain-containing protein" evidence="1">
    <location>
        <begin position="22"/>
        <end position="315"/>
    </location>
</feature>
<evidence type="ECO:0000313" key="3">
    <source>
        <dbReference type="EMBL" id="GAB0055851.1"/>
    </source>
</evidence>
<comment type="caution">
    <text evidence="3">The sequence shown here is derived from an EMBL/GenBank/DDBJ whole genome shotgun (WGS) entry which is preliminary data.</text>
</comment>
<accession>A0ABQ0C4Q6</accession>